<dbReference type="Pfam" id="PF00805">
    <property type="entry name" value="Pentapeptide"/>
    <property type="match status" value="1"/>
</dbReference>
<evidence type="ECO:0000313" key="1">
    <source>
        <dbReference type="EMBL" id="MFC6670935.1"/>
    </source>
</evidence>
<evidence type="ECO:0000313" key="2">
    <source>
        <dbReference type="Proteomes" id="UP001596422"/>
    </source>
</evidence>
<comment type="caution">
    <text evidence="1">The sequence shown here is derived from an EMBL/GenBank/DDBJ whole genome shotgun (WGS) entry which is preliminary data.</text>
</comment>
<gene>
    <name evidence="1" type="ORF">ACFQDL_13335</name>
</gene>
<dbReference type="PANTHER" id="PTHR14136:SF17">
    <property type="entry name" value="BTB_POZ DOMAIN-CONTAINING PROTEIN KCTD9"/>
    <property type="match status" value="1"/>
</dbReference>
<protein>
    <submittedName>
        <fullName evidence="1">Pentapeptide repeat-containing protein</fullName>
    </submittedName>
</protein>
<organism evidence="1 2">
    <name type="scientific">Marinobacterium aestuariivivens</name>
    <dbReference type="NCBI Taxonomy" id="1698799"/>
    <lineage>
        <taxon>Bacteria</taxon>
        <taxon>Pseudomonadati</taxon>
        <taxon>Pseudomonadota</taxon>
        <taxon>Gammaproteobacteria</taxon>
        <taxon>Oceanospirillales</taxon>
        <taxon>Oceanospirillaceae</taxon>
        <taxon>Marinobacterium</taxon>
    </lineage>
</organism>
<dbReference type="Proteomes" id="UP001596422">
    <property type="component" value="Unassembled WGS sequence"/>
</dbReference>
<name>A0ABW2A0D4_9GAMM</name>
<dbReference type="InterPro" id="IPR051082">
    <property type="entry name" value="Pentapeptide-BTB/POZ_domain"/>
</dbReference>
<reference evidence="2" key="1">
    <citation type="journal article" date="2019" name="Int. J. Syst. Evol. Microbiol.">
        <title>The Global Catalogue of Microorganisms (GCM) 10K type strain sequencing project: providing services to taxonomists for standard genome sequencing and annotation.</title>
        <authorList>
            <consortium name="The Broad Institute Genomics Platform"/>
            <consortium name="The Broad Institute Genome Sequencing Center for Infectious Disease"/>
            <person name="Wu L."/>
            <person name="Ma J."/>
        </authorList>
    </citation>
    <scope>NUCLEOTIDE SEQUENCE [LARGE SCALE GENOMIC DNA]</scope>
    <source>
        <strain evidence="2">NBRC 111756</strain>
    </source>
</reference>
<dbReference type="Gene3D" id="2.160.20.80">
    <property type="entry name" value="E3 ubiquitin-protein ligase SopA"/>
    <property type="match status" value="1"/>
</dbReference>
<proteinExistence type="predicted"/>
<dbReference type="EMBL" id="JBHSWE010000001">
    <property type="protein sequence ID" value="MFC6670935.1"/>
    <property type="molecule type" value="Genomic_DNA"/>
</dbReference>
<dbReference type="InterPro" id="IPR001646">
    <property type="entry name" value="5peptide_repeat"/>
</dbReference>
<keyword evidence="2" id="KW-1185">Reference proteome</keyword>
<dbReference type="PANTHER" id="PTHR14136">
    <property type="entry name" value="BTB_POZ DOMAIN-CONTAINING PROTEIN KCTD9"/>
    <property type="match status" value="1"/>
</dbReference>
<dbReference type="RefSeq" id="WP_379909438.1">
    <property type="nucleotide sequence ID" value="NZ_JBHSWE010000001.1"/>
</dbReference>
<dbReference type="SUPFAM" id="SSF141571">
    <property type="entry name" value="Pentapeptide repeat-like"/>
    <property type="match status" value="1"/>
</dbReference>
<accession>A0ABW2A0D4</accession>
<sequence length="312" mass="35647">MLTPPGHGGLIRNIGLTLAAYLGAPFVIWRLKIASDQAITAENRVIANRFAKAADQLYSVRRITHKSPDDSSIQIEEEQPNFEVRIGGLYALKHILEDSKRYQIQVCTALCAYIRFNSLRELSADCNKNDELTCKKWFIDVQTALEIIGYISQEQRAYERDNCFCLNLSGANLQWKDLKGMNFQAVDFENADFRNAKLEKSDLTHAFLGGCKFEGAVLDKCKFDRASLRDADLSKAKGLDLESLKRAHGVKIGYGKTKLPDKLLPPENWFKAEDSYEDPVAFREAYRAHFLKTYEKDPEFKRFSEPFNKRNL</sequence>